<dbReference type="Proteomes" id="UP000437631">
    <property type="component" value="Unassembled WGS sequence"/>
</dbReference>
<dbReference type="GO" id="GO:0004519">
    <property type="term" value="F:endonuclease activity"/>
    <property type="evidence" value="ECO:0007669"/>
    <property type="project" value="InterPro"/>
</dbReference>
<reference evidence="2 3" key="1">
    <citation type="journal article" date="2019" name="Nat. Med.">
        <title>A library of human gut bacterial isolates paired with longitudinal multiomics data enables mechanistic microbiome research.</title>
        <authorList>
            <person name="Poyet M."/>
            <person name="Groussin M."/>
            <person name="Gibbons S.M."/>
            <person name="Avila-Pacheco J."/>
            <person name="Jiang X."/>
            <person name="Kearney S.M."/>
            <person name="Perrotta A.R."/>
            <person name="Berdy B."/>
            <person name="Zhao S."/>
            <person name="Lieberman T.D."/>
            <person name="Swanson P.K."/>
            <person name="Smith M."/>
            <person name="Roesemann S."/>
            <person name="Alexander J.E."/>
            <person name="Rich S.A."/>
            <person name="Livny J."/>
            <person name="Vlamakis H."/>
            <person name="Clish C."/>
            <person name="Bullock K."/>
            <person name="Deik A."/>
            <person name="Scott J."/>
            <person name="Pierce K.A."/>
            <person name="Xavier R.J."/>
            <person name="Alm E.J."/>
        </authorList>
    </citation>
    <scope>NUCLEOTIDE SEQUENCE [LARGE SCALE GENOMIC DNA]</scope>
    <source>
        <strain evidence="2 3">BIOML-A190</strain>
    </source>
</reference>
<comment type="caution">
    <text evidence="2">The sequence shown here is derived from an EMBL/GenBank/DDBJ whole genome shotgun (WGS) entry which is preliminary data.</text>
</comment>
<name>A0A7J5MV34_BIFAD</name>
<dbReference type="InterPro" id="IPR009614">
    <property type="entry name" value="YoeB_toxin"/>
</dbReference>
<proteinExistence type="predicted"/>
<sequence length="71" mass="8250">MYWQTWDRRIPGHISALMLDTICFPFAGMVKSEPLKWESQSVWSRCIDSVNRLVYMVEDGSHSRNCAARSV</sequence>
<dbReference type="EMBL" id="WDLT01000023">
    <property type="protein sequence ID" value="KAB5743228.1"/>
    <property type="molecule type" value="Genomic_DNA"/>
</dbReference>
<dbReference type="Gene3D" id="3.30.2310.20">
    <property type="entry name" value="RelE-like"/>
    <property type="match status" value="1"/>
</dbReference>
<protein>
    <recommendedName>
        <fullName evidence="1">Endoribonuclease YoeB</fullName>
    </recommendedName>
</protein>
<gene>
    <name evidence="2" type="ORF">GA752_10365</name>
</gene>
<evidence type="ECO:0000313" key="2">
    <source>
        <dbReference type="EMBL" id="KAB5743228.1"/>
    </source>
</evidence>
<dbReference type="AlphaFoldDB" id="A0A7J5MV34"/>
<evidence type="ECO:0000313" key="3">
    <source>
        <dbReference type="Proteomes" id="UP000437631"/>
    </source>
</evidence>
<dbReference type="Pfam" id="PF06769">
    <property type="entry name" value="YoeB_toxin"/>
    <property type="match status" value="1"/>
</dbReference>
<dbReference type="InterPro" id="IPR035093">
    <property type="entry name" value="RelE/ParE_toxin_dom_sf"/>
</dbReference>
<evidence type="ECO:0000256" key="1">
    <source>
        <dbReference type="ARBA" id="ARBA00050056"/>
    </source>
</evidence>
<accession>A0A7J5MV34</accession>
<dbReference type="GO" id="GO:0006401">
    <property type="term" value="P:RNA catabolic process"/>
    <property type="evidence" value="ECO:0007669"/>
    <property type="project" value="InterPro"/>
</dbReference>
<dbReference type="SUPFAM" id="SSF143011">
    <property type="entry name" value="RelE-like"/>
    <property type="match status" value="1"/>
</dbReference>
<organism evidence="2 3">
    <name type="scientific">Bifidobacterium adolescentis</name>
    <dbReference type="NCBI Taxonomy" id="1680"/>
    <lineage>
        <taxon>Bacteria</taxon>
        <taxon>Bacillati</taxon>
        <taxon>Actinomycetota</taxon>
        <taxon>Actinomycetes</taxon>
        <taxon>Bifidobacteriales</taxon>
        <taxon>Bifidobacteriaceae</taxon>
        <taxon>Bifidobacterium</taxon>
    </lineage>
</organism>